<evidence type="ECO:0000313" key="2">
    <source>
        <dbReference type="Proteomes" id="UP000004994"/>
    </source>
</evidence>
<dbReference type="HOGENOM" id="CLU_2459034_0_0_1"/>
<reference evidence="1" key="2">
    <citation type="submission" date="2015-06" db="UniProtKB">
        <authorList>
            <consortium name="EnsemblPlants"/>
        </authorList>
    </citation>
    <scope>IDENTIFICATION</scope>
    <source>
        <strain evidence="1">cv. Heinz 1706</strain>
    </source>
</reference>
<reference evidence="1" key="1">
    <citation type="journal article" date="2012" name="Nature">
        <title>The tomato genome sequence provides insights into fleshy fruit evolution.</title>
        <authorList>
            <consortium name="Tomato Genome Consortium"/>
        </authorList>
    </citation>
    <scope>NUCLEOTIDE SEQUENCE [LARGE SCALE GENOMIC DNA]</scope>
    <source>
        <strain evidence="1">cv. Heinz 1706</strain>
    </source>
</reference>
<dbReference type="EnsemblPlants" id="Solyc08g044440.1.1">
    <property type="protein sequence ID" value="Solyc08g044440.1.1"/>
    <property type="gene ID" value="Solyc08g044440.1"/>
</dbReference>
<organism evidence="1">
    <name type="scientific">Solanum lycopersicum</name>
    <name type="common">Tomato</name>
    <name type="synonym">Lycopersicon esculentum</name>
    <dbReference type="NCBI Taxonomy" id="4081"/>
    <lineage>
        <taxon>Eukaryota</taxon>
        <taxon>Viridiplantae</taxon>
        <taxon>Streptophyta</taxon>
        <taxon>Embryophyta</taxon>
        <taxon>Tracheophyta</taxon>
        <taxon>Spermatophyta</taxon>
        <taxon>Magnoliopsida</taxon>
        <taxon>eudicotyledons</taxon>
        <taxon>Gunneridae</taxon>
        <taxon>Pentapetalae</taxon>
        <taxon>asterids</taxon>
        <taxon>lamiids</taxon>
        <taxon>Solanales</taxon>
        <taxon>Solanaceae</taxon>
        <taxon>Solanoideae</taxon>
        <taxon>Solaneae</taxon>
        <taxon>Solanum</taxon>
        <taxon>Solanum subgen. Lycopersicon</taxon>
    </lineage>
</organism>
<dbReference type="PaxDb" id="4081-Solyc08g044440.1.1"/>
<dbReference type="Gramene" id="Solyc08g044440.1.1">
    <property type="protein sequence ID" value="Solyc08g044440.1.1"/>
    <property type="gene ID" value="Solyc08g044440.1"/>
</dbReference>
<dbReference type="Proteomes" id="UP000004994">
    <property type="component" value="Chromosome 8"/>
</dbReference>
<dbReference type="PhylomeDB" id="K4CKA1"/>
<protein>
    <submittedName>
        <fullName evidence="1">Uncharacterized protein</fullName>
    </submittedName>
</protein>
<sequence length="89" mass="10058">MTPFLIHLLKGNVISDSLSFDLIVFLFAISLFVGSSSEADENRCSSASFLLGEQFMVRQAIPQLHDIDVFTRMVDRSLKCKYQLMSISH</sequence>
<dbReference type="AlphaFoldDB" id="K4CKA1"/>
<keyword evidence="2" id="KW-1185">Reference proteome</keyword>
<evidence type="ECO:0000313" key="1">
    <source>
        <dbReference type="EnsemblPlants" id="Solyc08g044440.1.1"/>
    </source>
</evidence>
<proteinExistence type="predicted"/>
<accession>K4CKA1</accession>
<name>K4CKA1_SOLLC</name>
<dbReference type="InParanoid" id="K4CKA1"/>